<dbReference type="InterPro" id="IPR003594">
    <property type="entry name" value="HATPase_dom"/>
</dbReference>
<proteinExistence type="predicted"/>
<dbReference type="SUPFAM" id="SSF47384">
    <property type="entry name" value="Homodimeric domain of signal transducing histidine kinase"/>
    <property type="match status" value="1"/>
</dbReference>
<evidence type="ECO:0000313" key="8">
    <source>
        <dbReference type="EMBL" id="EGJ70333.1"/>
    </source>
</evidence>
<evidence type="ECO:0000256" key="3">
    <source>
        <dbReference type="ARBA" id="ARBA00022553"/>
    </source>
</evidence>
<dbReference type="eggNOG" id="COG2205">
    <property type="taxonomic scope" value="Bacteria"/>
</dbReference>
<comment type="catalytic activity">
    <reaction evidence="1">
        <text>ATP + protein L-histidine = ADP + protein N-phospho-L-histidine.</text>
        <dbReference type="EC" id="2.7.13.3"/>
    </reaction>
</comment>
<dbReference type="GO" id="GO:0007234">
    <property type="term" value="P:osmosensory signaling via phosphorelay pathway"/>
    <property type="evidence" value="ECO:0007669"/>
    <property type="project" value="TreeGrafter"/>
</dbReference>
<dbReference type="GO" id="GO:0030295">
    <property type="term" value="F:protein kinase activator activity"/>
    <property type="evidence" value="ECO:0007669"/>
    <property type="project" value="TreeGrafter"/>
</dbReference>
<feature type="transmembrane region" description="Helical" evidence="6">
    <location>
        <begin position="255"/>
        <end position="278"/>
    </location>
</feature>
<dbReference type="Pfam" id="PF02518">
    <property type="entry name" value="HATPase_c"/>
    <property type="match status" value="1"/>
</dbReference>
<dbReference type="InterPro" id="IPR036890">
    <property type="entry name" value="HATPase_C_sf"/>
</dbReference>
<accession>F3ZPA6</accession>
<dbReference type="Proteomes" id="UP000018439">
    <property type="component" value="Chromosome"/>
</dbReference>
<dbReference type="InterPro" id="IPR003661">
    <property type="entry name" value="HisK_dim/P_dom"/>
</dbReference>
<feature type="transmembrane region" description="Helical" evidence="6">
    <location>
        <begin position="6"/>
        <end position="25"/>
    </location>
</feature>
<evidence type="ECO:0000313" key="9">
    <source>
        <dbReference type="Proteomes" id="UP000018439"/>
    </source>
</evidence>
<evidence type="ECO:0000256" key="1">
    <source>
        <dbReference type="ARBA" id="ARBA00000085"/>
    </source>
</evidence>
<dbReference type="Gene3D" id="1.10.287.130">
    <property type="match status" value="1"/>
</dbReference>
<dbReference type="CDD" id="cd00082">
    <property type="entry name" value="HisKA"/>
    <property type="match status" value="1"/>
</dbReference>
<name>F3ZPA6_9BACE</name>
<evidence type="ECO:0000259" key="7">
    <source>
        <dbReference type="PROSITE" id="PS50109"/>
    </source>
</evidence>
<dbReference type="SMART" id="SM00387">
    <property type="entry name" value="HATPase_c"/>
    <property type="match status" value="1"/>
</dbReference>
<keyword evidence="6" id="KW-1133">Transmembrane helix</keyword>
<dbReference type="PANTHER" id="PTHR42878">
    <property type="entry name" value="TWO-COMPONENT HISTIDINE KINASE"/>
    <property type="match status" value="1"/>
</dbReference>
<organism evidence="8 9">
    <name type="scientific">Bacteroides coprosuis DSM 18011</name>
    <dbReference type="NCBI Taxonomy" id="679937"/>
    <lineage>
        <taxon>Bacteria</taxon>
        <taxon>Pseudomonadati</taxon>
        <taxon>Bacteroidota</taxon>
        <taxon>Bacteroidia</taxon>
        <taxon>Bacteroidales</taxon>
        <taxon>Bacteroidaceae</taxon>
        <taxon>Bacteroides</taxon>
    </lineage>
</organism>
<dbReference type="SMART" id="SM00388">
    <property type="entry name" value="HisKA"/>
    <property type="match status" value="1"/>
</dbReference>
<keyword evidence="6" id="KW-0812">Transmembrane</keyword>
<dbReference type="SUPFAM" id="SSF55874">
    <property type="entry name" value="ATPase domain of HSP90 chaperone/DNA topoisomerase II/histidine kinase"/>
    <property type="match status" value="1"/>
</dbReference>
<dbReference type="GO" id="GO:0000155">
    <property type="term" value="F:phosphorelay sensor kinase activity"/>
    <property type="evidence" value="ECO:0007669"/>
    <property type="project" value="InterPro"/>
</dbReference>
<reference evidence="8 9" key="1">
    <citation type="journal article" date="2011" name="Stand. Genomic Sci.">
        <title>Non-contiguous finished genome sequence of Bacteroides coprosuis type strain (PC139).</title>
        <authorList>
            <person name="Land M."/>
            <person name="Held B."/>
            <person name="Gronow S."/>
            <person name="Abt B."/>
            <person name="Lucas S."/>
            <person name="Del Rio T.G."/>
            <person name="Nolan M."/>
            <person name="Tice H."/>
            <person name="Cheng J.F."/>
            <person name="Pitluck S."/>
            <person name="Liolios K."/>
            <person name="Pagani I."/>
            <person name="Ivanova N."/>
            <person name="Mavromatis K."/>
            <person name="Mikhailova N."/>
            <person name="Pati A."/>
            <person name="Tapia R."/>
            <person name="Han C."/>
            <person name="Goodwin L."/>
            <person name="Chen A."/>
            <person name="Palaniappan K."/>
            <person name="Hauser L."/>
            <person name="Brambilla E.M."/>
            <person name="Rohde M."/>
            <person name="Goker M."/>
            <person name="Detter J.C."/>
            <person name="Woyke T."/>
            <person name="Bristow J."/>
            <person name="Eisen J.A."/>
            <person name="Markowitz V."/>
            <person name="Hugenholtz P."/>
            <person name="Kyrpides N.C."/>
            <person name="Klenk H.P."/>
            <person name="Lapidus A."/>
        </authorList>
    </citation>
    <scope>NUCLEOTIDE SEQUENCE</scope>
    <source>
        <strain evidence="8 9">DSM 18011</strain>
    </source>
</reference>
<keyword evidence="4" id="KW-0808">Transferase</keyword>
<keyword evidence="5 8" id="KW-0418">Kinase</keyword>
<sequence>MKKSTIWILGIVMGLSFLSLIYMQVRYIEEMVRMRNEQFDGSVKRSLYSVSKHAELAETERWILKDIYDSERRDYIESAARGNDITRQSQRITITSPDGSTFSTFEVQSMTRIDSGNVKIDVPNKVNAKSIPQTSRSLAEMLKNRYIYQRASVDEVVRQLLYKASEESVGDRIDFQQLDNYIKSELLNNGITLLYHFKVLDRSGNEIYRCSDYEDKGSDNSYTQPLFPNDLPAKMSFIKVHFPAKRDYIYDSVNFVVPSMVFTSVLLMTFIFTIIIIFRQKKLTEMKNDFVNNMTHEFKTPISTISLAAQMLKDPAVGKSPTMFNHISGVINDETKRLRFQVEKVLQMSMFDRQKATLKMKELDANDLISGVVHTFALKVEQNNGKIESFLDAEHATIFVDEMHITNVVFNLMDNAVKYKKPEKELVLTVRTWNASDKLMISIEDNGIGIKRENLKKVFEKFYRVHTGNLHDVKGFGLGLAYVKKIIEDHHGTIKVESDIDVGTKFIIALPLLKK</sequence>
<dbReference type="CDD" id="cd00075">
    <property type="entry name" value="HATPase"/>
    <property type="match status" value="1"/>
</dbReference>
<evidence type="ECO:0000256" key="2">
    <source>
        <dbReference type="ARBA" id="ARBA00012438"/>
    </source>
</evidence>
<dbReference type="GO" id="GO:0000156">
    <property type="term" value="F:phosphorelay response regulator activity"/>
    <property type="evidence" value="ECO:0007669"/>
    <property type="project" value="TreeGrafter"/>
</dbReference>
<keyword evidence="6" id="KW-0472">Membrane</keyword>
<protein>
    <recommendedName>
        <fullName evidence="2">histidine kinase</fullName>
        <ecNumber evidence="2">2.7.13.3</ecNumber>
    </recommendedName>
</protein>
<dbReference type="OrthoDB" id="1933776at2"/>
<feature type="domain" description="Histidine kinase" evidence="7">
    <location>
        <begin position="293"/>
        <end position="514"/>
    </location>
</feature>
<dbReference type="InterPro" id="IPR005467">
    <property type="entry name" value="His_kinase_dom"/>
</dbReference>
<dbReference type="Pfam" id="PF00512">
    <property type="entry name" value="HisKA"/>
    <property type="match status" value="1"/>
</dbReference>
<keyword evidence="9" id="KW-1185">Reference proteome</keyword>
<dbReference type="STRING" id="679937.Bcop_0114"/>
<gene>
    <name evidence="8" type="ORF">Bcop_0114</name>
</gene>
<keyword evidence="3" id="KW-0597">Phosphoprotein</keyword>
<dbReference type="HOGENOM" id="CLU_026375_1_0_10"/>
<dbReference type="Gene3D" id="3.30.565.10">
    <property type="entry name" value="Histidine kinase-like ATPase, C-terminal domain"/>
    <property type="match status" value="1"/>
</dbReference>
<dbReference type="AlphaFoldDB" id="F3ZPA6"/>
<evidence type="ECO:0000256" key="6">
    <source>
        <dbReference type="SAM" id="Phobius"/>
    </source>
</evidence>
<dbReference type="InterPro" id="IPR036097">
    <property type="entry name" value="HisK_dim/P_sf"/>
</dbReference>
<dbReference type="PROSITE" id="PS50109">
    <property type="entry name" value="HIS_KIN"/>
    <property type="match status" value="1"/>
</dbReference>
<evidence type="ECO:0000256" key="5">
    <source>
        <dbReference type="ARBA" id="ARBA00022777"/>
    </source>
</evidence>
<dbReference type="InterPro" id="IPR004358">
    <property type="entry name" value="Sig_transdc_His_kin-like_C"/>
</dbReference>
<dbReference type="FunFam" id="3.30.565.10:FF:000006">
    <property type="entry name" value="Sensor histidine kinase WalK"/>
    <property type="match status" value="1"/>
</dbReference>
<dbReference type="FunFam" id="1.10.287.130:FF:000017">
    <property type="entry name" value="Two-component sensor histidine kinase"/>
    <property type="match status" value="1"/>
</dbReference>
<dbReference type="EMBL" id="CM001167">
    <property type="protein sequence ID" value="EGJ70333.1"/>
    <property type="molecule type" value="Genomic_DNA"/>
</dbReference>
<dbReference type="InterPro" id="IPR050351">
    <property type="entry name" value="BphY/WalK/GraS-like"/>
</dbReference>
<dbReference type="PRINTS" id="PR00344">
    <property type="entry name" value="BCTRLSENSOR"/>
</dbReference>
<dbReference type="EC" id="2.7.13.3" evidence="2"/>
<evidence type="ECO:0000256" key="4">
    <source>
        <dbReference type="ARBA" id="ARBA00022679"/>
    </source>
</evidence>
<dbReference type="PANTHER" id="PTHR42878:SF13">
    <property type="entry name" value="HISTIDINE KINASE"/>
    <property type="match status" value="1"/>
</dbReference>